<evidence type="ECO:0000313" key="1">
    <source>
        <dbReference type="EMBL" id="GAA55287.1"/>
    </source>
</evidence>
<sequence length="206" mass="23280">MAATHRIQTNILKSLTVYNSTPNGSLSHAVVLADVHRRCVPLKQTDSSSVPYREGHIRGAQCIWCRVRSRTSEGHFDKSINAMTHGDDKQMGLQSTEPRSAVIILRCLAVTQLVSPYLQKHLWCLPGRKTSYERSALKTARDGLRIIQNSRNARKAYKKPHYYHCTRLFLEDSQPTQPDIVRLQKQFAGDELDGSASMGTFLKKSE</sequence>
<keyword evidence="2" id="KW-1185">Reference proteome</keyword>
<reference key="2">
    <citation type="submission" date="2011-10" db="EMBL/GenBank/DDBJ databases">
        <title>The genome and transcriptome sequence of Clonorchis sinensis provide insights into the carcinogenic liver fluke.</title>
        <authorList>
            <person name="Wang X."/>
            <person name="Huang Y."/>
            <person name="Chen W."/>
            <person name="Liu H."/>
            <person name="Guo L."/>
            <person name="Chen Y."/>
            <person name="Luo F."/>
            <person name="Zhou W."/>
            <person name="Sun J."/>
            <person name="Mao Q."/>
            <person name="Liang P."/>
            <person name="Zhou C."/>
            <person name="Tian Y."/>
            <person name="Men J."/>
            <person name="Lv X."/>
            <person name="Huang L."/>
            <person name="Zhou J."/>
            <person name="Hu Y."/>
            <person name="Li R."/>
            <person name="Zhang F."/>
            <person name="Lei H."/>
            <person name="Li X."/>
            <person name="Hu X."/>
            <person name="Liang C."/>
            <person name="Xu J."/>
            <person name="Wu Z."/>
            <person name="Yu X."/>
        </authorList>
    </citation>
    <scope>NUCLEOTIDE SEQUENCE</scope>
    <source>
        <strain>Henan</strain>
    </source>
</reference>
<proteinExistence type="predicted"/>
<accession>G7YQQ7</accession>
<evidence type="ECO:0000313" key="2">
    <source>
        <dbReference type="Proteomes" id="UP000008909"/>
    </source>
</evidence>
<dbReference type="EMBL" id="DF143990">
    <property type="protein sequence ID" value="GAA55287.1"/>
    <property type="molecule type" value="Genomic_DNA"/>
</dbReference>
<protein>
    <submittedName>
        <fullName evidence="1">Uncharacterized protein</fullName>
    </submittedName>
</protein>
<dbReference type="Proteomes" id="UP000008909">
    <property type="component" value="Unassembled WGS sequence"/>
</dbReference>
<name>G7YQQ7_CLOSI</name>
<reference evidence="1" key="1">
    <citation type="journal article" date="2011" name="Genome Biol.">
        <title>The draft genome of the carcinogenic human liver fluke Clonorchis sinensis.</title>
        <authorList>
            <person name="Wang X."/>
            <person name="Chen W."/>
            <person name="Huang Y."/>
            <person name="Sun J."/>
            <person name="Men J."/>
            <person name="Liu H."/>
            <person name="Luo F."/>
            <person name="Guo L."/>
            <person name="Lv X."/>
            <person name="Deng C."/>
            <person name="Zhou C."/>
            <person name="Fan Y."/>
            <person name="Li X."/>
            <person name="Huang L."/>
            <person name="Hu Y."/>
            <person name="Liang C."/>
            <person name="Hu X."/>
            <person name="Xu J."/>
            <person name="Yu X."/>
        </authorList>
    </citation>
    <scope>NUCLEOTIDE SEQUENCE [LARGE SCALE GENOMIC DNA]</scope>
    <source>
        <strain evidence="1">Henan</strain>
    </source>
</reference>
<dbReference type="AlphaFoldDB" id="G7YQQ7"/>
<organism evidence="1 2">
    <name type="scientific">Clonorchis sinensis</name>
    <name type="common">Chinese liver fluke</name>
    <dbReference type="NCBI Taxonomy" id="79923"/>
    <lineage>
        <taxon>Eukaryota</taxon>
        <taxon>Metazoa</taxon>
        <taxon>Spiralia</taxon>
        <taxon>Lophotrochozoa</taxon>
        <taxon>Platyhelminthes</taxon>
        <taxon>Trematoda</taxon>
        <taxon>Digenea</taxon>
        <taxon>Opisthorchiida</taxon>
        <taxon>Opisthorchiata</taxon>
        <taxon>Opisthorchiidae</taxon>
        <taxon>Clonorchis</taxon>
    </lineage>
</organism>
<gene>
    <name evidence="1" type="ORF">CLF_107528</name>
</gene>